<sequence>MDKAAIEKELNDYFVAFGRKEIQLKNQIEKAERAQYEQLKDFAVGLIEMIDGLDRKIERQNNKEEEEESKEARKALKTLINMRKKMLRLLDRFGIRPIVFPDNQLIESYAKVLGSEPSRDHQDREILRIILPGYMQASQIIRQAEVIVVKN</sequence>
<gene>
    <name evidence="3" type="ordered locus">SGRA_4084</name>
</gene>
<dbReference type="eggNOG" id="COG0576">
    <property type="taxonomic scope" value="Bacteria"/>
</dbReference>
<dbReference type="OrthoDB" id="9828853at2"/>
<organism evidence="3 4">
    <name type="scientific">Saprospira grandis (strain Lewin)</name>
    <dbReference type="NCBI Taxonomy" id="984262"/>
    <lineage>
        <taxon>Bacteria</taxon>
        <taxon>Pseudomonadati</taxon>
        <taxon>Bacteroidota</taxon>
        <taxon>Saprospiria</taxon>
        <taxon>Saprospirales</taxon>
        <taxon>Saprospiraceae</taxon>
        <taxon>Saprospira</taxon>
    </lineage>
</organism>
<dbReference type="GO" id="GO:0006457">
    <property type="term" value="P:protein folding"/>
    <property type="evidence" value="ECO:0007669"/>
    <property type="project" value="InterPro"/>
</dbReference>
<dbReference type="EMBL" id="CP002831">
    <property type="protein sequence ID" value="AFC26799.1"/>
    <property type="molecule type" value="Genomic_DNA"/>
</dbReference>
<dbReference type="RefSeq" id="WP_015694381.1">
    <property type="nucleotide sequence ID" value="NC_016940.1"/>
</dbReference>
<dbReference type="AlphaFoldDB" id="H6L7C7"/>
<keyword evidence="2" id="KW-0175">Coiled coil</keyword>
<dbReference type="Proteomes" id="UP000007519">
    <property type="component" value="Chromosome"/>
</dbReference>
<dbReference type="HOGENOM" id="CLU_1730114_0_0_10"/>
<evidence type="ECO:0000313" key="4">
    <source>
        <dbReference type="Proteomes" id="UP000007519"/>
    </source>
</evidence>
<accession>H6L7C7</accession>
<reference evidence="3 4" key="1">
    <citation type="journal article" date="2012" name="Stand. Genomic Sci.">
        <title>Complete genome sequencing and analysis of Saprospira grandis str. Lewin, a predatory marine bacterium.</title>
        <authorList>
            <person name="Saw J.H."/>
            <person name="Yuryev A."/>
            <person name="Kanbe M."/>
            <person name="Hou S."/>
            <person name="Young A.G."/>
            <person name="Aizawa S."/>
            <person name="Alam M."/>
        </authorList>
    </citation>
    <scope>NUCLEOTIDE SEQUENCE [LARGE SCALE GENOMIC DNA]</scope>
    <source>
        <strain evidence="3 4">Lewin</strain>
    </source>
</reference>
<evidence type="ECO:0000313" key="3">
    <source>
        <dbReference type="EMBL" id="AFC26799.1"/>
    </source>
</evidence>
<dbReference type="GO" id="GO:0000774">
    <property type="term" value="F:adenyl-nucleotide exchange factor activity"/>
    <property type="evidence" value="ECO:0007669"/>
    <property type="project" value="InterPro"/>
</dbReference>
<dbReference type="KEGG" id="sgn:SGRA_4084"/>
<proteinExistence type="predicted"/>
<dbReference type="InterPro" id="IPR000740">
    <property type="entry name" value="GrpE"/>
</dbReference>
<keyword evidence="1" id="KW-0143">Chaperone</keyword>
<dbReference type="GO" id="GO:0051087">
    <property type="term" value="F:protein-folding chaperone binding"/>
    <property type="evidence" value="ECO:0007669"/>
    <property type="project" value="InterPro"/>
</dbReference>
<protein>
    <submittedName>
        <fullName evidence="3">Co-chaperone GrpE</fullName>
    </submittedName>
</protein>
<evidence type="ECO:0000256" key="1">
    <source>
        <dbReference type="ARBA" id="ARBA00023186"/>
    </source>
</evidence>
<name>H6L7C7_SAPGL</name>
<evidence type="ECO:0000256" key="2">
    <source>
        <dbReference type="SAM" id="Coils"/>
    </source>
</evidence>
<keyword evidence="4" id="KW-1185">Reference proteome</keyword>
<dbReference type="Gene3D" id="2.30.22.10">
    <property type="entry name" value="Head domain of nucleotide exchange factor GrpE"/>
    <property type="match status" value="1"/>
</dbReference>
<dbReference type="STRING" id="984262.SGRA_4084"/>
<dbReference type="GO" id="GO:0042803">
    <property type="term" value="F:protein homodimerization activity"/>
    <property type="evidence" value="ECO:0007669"/>
    <property type="project" value="InterPro"/>
</dbReference>
<dbReference type="Pfam" id="PF01025">
    <property type="entry name" value="GrpE"/>
    <property type="match status" value="1"/>
</dbReference>
<feature type="coiled-coil region" evidence="2">
    <location>
        <begin position="19"/>
        <end position="82"/>
    </location>
</feature>
<dbReference type="InterPro" id="IPR009012">
    <property type="entry name" value="GrpE_head"/>
</dbReference>